<proteinExistence type="predicted"/>
<name>A0A6J5LHD8_9CAUD</name>
<reference evidence="1" key="1">
    <citation type="submission" date="2020-04" db="EMBL/GenBank/DDBJ databases">
        <authorList>
            <person name="Chiriac C."/>
            <person name="Salcher M."/>
            <person name="Ghai R."/>
            <person name="Kavagutti S V."/>
        </authorList>
    </citation>
    <scope>NUCLEOTIDE SEQUENCE</scope>
</reference>
<dbReference type="EMBL" id="LR796272">
    <property type="protein sequence ID" value="CAB4132972.1"/>
    <property type="molecule type" value="Genomic_DNA"/>
</dbReference>
<sequence length="125" mass="13798">MHRKIVHEETQDVINVSIANDGGKNTVFLVTGVIKNENDSVFDIIDTSRLSGNPTNIRLDSTVFMIESGLKVFITYRNQPYVLPLEGRSKIDLGWVGGITGHEVDLIFKGTGSFFIVLDVSKMGV</sequence>
<evidence type="ECO:0000313" key="1">
    <source>
        <dbReference type="EMBL" id="CAB4132972.1"/>
    </source>
</evidence>
<organism evidence="1">
    <name type="scientific">uncultured Caudovirales phage</name>
    <dbReference type="NCBI Taxonomy" id="2100421"/>
    <lineage>
        <taxon>Viruses</taxon>
        <taxon>Duplodnaviria</taxon>
        <taxon>Heunggongvirae</taxon>
        <taxon>Uroviricota</taxon>
        <taxon>Caudoviricetes</taxon>
        <taxon>Peduoviridae</taxon>
        <taxon>Maltschvirus</taxon>
        <taxon>Maltschvirus maltsch</taxon>
    </lineage>
</organism>
<accession>A0A6J5LHD8</accession>
<gene>
    <name evidence="1" type="ORF">UFOVP251_49</name>
</gene>
<protein>
    <submittedName>
        <fullName evidence="1">Uncharacterized protein</fullName>
    </submittedName>
</protein>